<proteinExistence type="predicted"/>
<sequence>MSENKPTSLIFKVGALAAALLTANCASYDIDQLEHANRDGYEFSRELANQYQALAQHEDARWDESDASYFAVKGLQAAAGENILPEDPRKWDVPEEMLPDLMHMRHRLLFSLTKSGRRLAPKEAAAAQVGFDCMIDRLSECQDCSADNNDPAMCREMFEKNLTAVESAVEREAPTFSVYFGDDHWNLMPESTKMLQEVAKVAANMNKATLDVTGYADAKGGRKHNLILSQKRAATVANELVRLGIDSRRIIPVGAGEIEGPEVMPKNRKVMIHIH</sequence>
<dbReference type="Pfam" id="PF00691">
    <property type="entry name" value="OmpA"/>
    <property type="match status" value="1"/>
</dbReference>
<gene>
    <name evidence="6" type="primary">yiaD</name>
    <name evidence="6" type="ORF">Cva_01660</name>
</gene>
<evidence type="ECO:0000313" key="6">
    <source>
        <dbReference type="EMBL" id="GAO98990.1"/>
    </source>
</evidence>
<dbReference type="OrthoDB" id="189250at2"/>
<dbReference type="CDD" id="cd07185">
    <property type="entry name" value="OmpA_C-like"/>
    <property type="match status" value="1"/>
</dbReference>
<keyword evidence="3" id="KW-0998">Cell outer membrane</keyword>
<dbReference type="InterPro" id="IPR006665">
    <property type="entry name" value="OmpA-like"/>
</dbReference>
<evidence type="ECO:0000256" key="3">
    <source>
        <dbReference type="ARBA" id="ARBA00023237"/>
    </source>
</evidence>
<comment type="subcellular location">
    <subcellularLocation>
        <location evidence="1">Cell outer membrane</location>
    </subcellularLocation>
</comment>
<evidence type="ECO:0000256" key="1">
    <source>
        <dbReference type="ARBA" id="ARBA00004442"/>
    </source>
</evidence>
<dbReference type="InterPro" id="IPR050330">
    <property type="entry name" value="Bact_OuterMem_StrucFunc"/>
</dbReference>
<dbReference type="EMBL" id="BBVC01000110">
    <property type="protein sequence ID" value="GAO98990.1"/>
    <property type="molecule type" value="Genomic_DNA"/>
</dbReference>
<dbReference type="Gene3D" id="3.30.1330.60">
    <property type="entry name" value="OmpA-like domain"/>
    <property type="match status" value="1"/>
</dbReference>
<dbReference type="AlphaFoldDB" id="A0A0K8MEP9"/>
<dbReference type="PROSITE" id="PS51123">
    <property type="entry name" value="OMPA_2"/>
    <property type="match status" value="1"/>
</dbReference>
<evidence type="ECO:0000313" key="7">
    <source>
        <dbReference type="Proteomes" id="UP000036771"/>
    </source>
</evidence>
<evidence type="ECO:0000259" key="5">
    <source>
        <dbReference type="PROSITE" id="PS51123"/>
    </source>
</evidence>
<keyword evidence="6" id="KW-0449">Lipoprotein</keyword>
<dbReference type="InterPro" id="IPR006664">
    <property type="entry name" value="OMP_bac"/>
</dbReference>
<keyword evidence="2 4" id="KW-0472">Membrane</keyword>
<reference evidence="6 7" key="1">
    <citation type="submission" date="2015-03" db="EMBL/GenBank/DDBJ databases">
        <title>Caedibacter varicaedens, whole genome shotgun sequence.</title>
        <authorList>
            <person name="Suzuki H."/>
            <person name="Dapper A.L."/>
            <person name="Gibson A.K."/>
            <person name="Jackson C."/>
            <person name="Lee H."/>
            <person name="Pejaver V.R."/>
            <person name="Doak T."/>
            <person name="Lynch M."/>
        </authorList>
    </citation>
    <scope>NUCLEOTIDE SEQUENCE [LARGE SCALE GENOMIC DNA]</scope>
</reference>
<evidence type="ECO:0000256" key="2">
    <source>
        <dbReference type="ARBA" id="ARBA00023136"/>
    </source>
</evidence>
<protein>
    <submittedName>
        <fullName evidence="6">Putative lipoprotein YiaD</fullName>
    </submittedName>
</protein>
<dbReference type="PANTHER" id="PTHR30329">
    <property type="entry name" value="STATOR ELEMENT OF FLAGELLAR MOTOR COMPLEX"/>
    <property type="match status" value="1"/>
</dbReference>
<dbReference type="GO" id="GO:0009279">
    <property type="term" value="C:cell outer membrane"/>
    <property type="evidence" value="ECO:0007669"/>
    <property type="project" value="UniProtKB-SubCell"/>
</dbReference>
<organism evidence="6 7">
    <name type="scientific">Caedimonas varicaedens</name>
    <dbReference type="NCBI Taxonomy" id="1629334"/>
    <lineage>
        <taxon>Bacteria</taxon>
        <taxon>Pseudomonadati</taxon>
        <taxon>Pseudomonadota</taxon>
        <taxon>Alphaproteobacteria</taxon>
        <taxon>Holosporales</taxon>
        <taxon>Caedimonadaceae</taxon>
        <taxon>Caedimonas</taxon>
    </lineage>
</organism>
<dbReference type="STRING" id="1629334.Cva_01660"/>
<dbReference type="SUPFAM" id="SSF103088">
    <property type="entry name" value="OmpA-like"/>
    <property type="match status" value="1"/>
</dbReference>
<keyword evidence="7" id="KW-1185">Reference proteome</keyword>
<dbReference type="InterPro" id="IPR036737">
    <property type="entry name" value="OmpA-like_sf"/>
</dbReference>
<comment type="caution">
    <text evidence="6">The sequence shown here is derived from an EMBL/GenBank/DDBJ whole genome shotgun (WGS) entry which is preliminary data.</text>
</comment>
<name>A0A0K8MEP9_9PROT</name>
<accession>A0A0K8MEP9</accession>
<evidence type="ECO:0000256" key="4">
    <source>
        <dbReference type="PROSITE-ProRule" id="PRU00473"/>
    </source>
</evidence>
<dbReference type="PANTHER" id="PTHR30329:SF21">
    <property type="entry name" value="LIPOPROTEIN YIAD-RELATED"/>
    <property type="match status" value="1"/>
</dbReference>
<dbReference type="Proteomes" id="UP000036771">
    <property type="component" value="Unassembled WGS sequence"/>
</dbReference>
<dbReference type="PRINTS" id="PR01021">
    <property type="entry name" value="OMPADOMAIN"/>
</dbReference>
<feature type="domain" description="OmpA-like" evidence="5">
    <location>
        <begin position="167"/>
        <end position="275"/>
    </location>
</feature>